<sequence>MKNGLKLLIGAACSLVISACDVDQTKEGELPEVDVNATGGQLPEFDVEGPDVDVSMENKTIQVPDVDVSVPQENEQ</sequence>
<organism evidence="1 2">
    <name type="scientific">Sphingosinicella rhizophila</name>
    <dbReference type="NCBI Taxonomy" id="3050082"/>
    <lineage>
        <taxon>Bacteria</taxon>
        <taxon>Pseudomonadati</taxon>
        <taxon>Pseudomonadota</taxon>
        <taxon>Alphaproteobacteria</taxon>
        <taxon>Sphingomonadales</taxon>
        <taxon>Sphingosinicellaceae</taxon>
        <taxon>Sphingosinicella</taxon>
    </lineage>
</organism>
<protein>
    <recommendedName>
        <fullName evidence="3">Secreted protein</fullName>
    </recommendedName>
</protein>
<dbReference type="Proteomes" id="UP001259572">
    <property type="component" value="Unassembled WGS sequence"/>
</dbReference>
<evidence type="ECO:0000313" key="2">
    <source>
        <dbReference type="Proteomes" id="UP001259572"/>
    </source>
</evidence>
<dbReference type="RefSeq" id="WP_315724356.1">
    <property type="nucleotide sequence ID" value="NZ_JAVUPU010000002.1"/>
</dbReference>
<name>A0ABU3Q5X8_9SPHN</name>
<keyword evidence="2" id="KW-1185">Reference proteome</keyword>
<gene>
    <name evidence="1" type="ORF">RQX22_05380</name>
</gene>
<proteinExistence type="predicted"/>
<evidence type="ECO:0000313" key="1">
    <source>
        <dbReference type="EMBL" id="MDT9598378.1"/>
    </source>
</evidence>
<accession>A0ABU3Q5X8</accession>
<evidence type="ECO:0008006" key="3">
    <source>
        <dbReference type="Google" id="ProtNLM"/>
    </source>
</evidence>
<dbReference type="EMBL" id="JAVUPU010000002">
    <property type="protein sequence ID" value="MDT9598378.1"/>
    <property type="molecule type" value="Genomic_DNA"/>
</dbReference>
<comment type="caution">
    <text evidence="1">The sequence shown here is derived from an EMBL/GenBank/DDBJ whole genome shotgun (WGS) entry which is preliminary data.</text>
</comment>
<dbReference type="PROSITE" id="PS51257">
    <property type="entry name" value="PROKAR_LIPOPROTEIN"/>
    <property type="match status" value="1"/>
</dbReference>
<reference evidence="1 2" key="1">
    <citation type="submission" date="2023-05" db="EMBL/GenBank/DDBJ databases">
        <authorList>
            <person name="Guo Y."/>
        </authorList>
    </citation>
    <scope>NUCLEOTIDE SEQUENCE [LARGE SCALE GENOMIC DNA]</scope>
    <source>
        <strain evidence="1 2">GR2756</strain>
    </source>
</reference>